<dbReference type="HOGENOM" id="CLU_096548_3_1_10"/>
<evidence type="ECO:0000256" key="5">
    <source>
        <dbReference type="ARBA" id="ARBA00023136"/>
    </source>
</evidence>
<reference evidence="7 8" key="1">
    <citation type="journal article" date="2011" name="Stand. Genomic Sci.">
        <title>Complete genome sequence of the gliding, heparinolytic Pedobacter saltans type strain (113).</title>
        <authorList>
            <person name="Liolios K."/>
            <person name="Sikorski J."/>
            <person name="Lu M."/>
            <person name="Nolan M."/>
            <person name="Lapidus A."/>
            <person name="Lucas S."/>
            <person name="Hammon N."/>
            <person name="Deshpande S."/>
            <person name="Cheng J.F."/>
            <person name="Tapia R."/>
            <person name="Han C."/>
            <person name="Goodwin L."/>
            <person name="Pitluck S."/>
            <person name="Huntemann M."/>
            <person name="Ivanova N."/>
            <person name="Pagani I."/>
            <person name="Mavromatis K."/>
            <person name="Ovchinikova G."/>
            <person name="Pati A."/>
            <person name="Chen A."/>
            <person name="Palaniappan K."/>
            <person name="Land M."/>
            <person name="Hauser L."/>
            <person name="Brambilla E.M."/>
            <person name="Kotsyurbenko O."/>
            <person name="Rohde M."/>
            <person name="Tindall B.J."/>
            <person name="Abt B."/>
            <person name="Goker M."/>
            <person name="Detter J.C."/>
            <person name="Woyke T."/>
            <person name="Bristow J."/>
            <person name="Eisen J.A."/>
            <person name="Markowitz V."/>
            <person name="Hugenholtz P."/>
            <person name="Klenk H.P."/>
            <person name="Kyrpides N.C."/>
        </authorList>
    </citation>
    <scope>NUCLEOTIDE SEQUENCE [LARGE SCALE GENOMIC DNA]</scope>
    <source>
        <strain evidence="8">ATCC 51119 / DSM 12145 / JCM 21818 / LMG 10337 / NBRC 100064 / NCIMB 13643</strain>
    </source>
</reference>
<keyword evidence="3 6" id="KW-0812">Transmembrane</keyword>
<evidence type="ECO:0000256" key="2">
    <source>
        <dbReference type="ARBA" id="ARBA00009694"/>
    </source>
</evidence>
<feature type="transmembrane region" description="Helical" evidence="6">
    <location>
        <begin position="45"/>
        <end position="62"/>
    </location>
</feature>
<feature type="transmembrane region" description="Helical" evidence="6">
    <location>
        <begin position="102"/>
        <end position="126"/>
    </location>
</feature>
<dbReference type="EMBL" id="CP002545">
    <property type="protein sequence ID" value="ADY52311.1"/>
    <property type="molecule type" value="Genomic_DNA"/>
</dbReference>
<reference evidence="8" key="2">
    <citation type="submission" date="2011-02" db="EMBL/GenBank/DDBJ databases">
        <title>The complete genome of Pedobacter saltans DSM 12145.</title>
        <authorList>
            <consortium name="US DOE Joint Genome Institute (JGI-PGF)"/>
            <person name="Lucas S."/>
            <person name="Copeland A."/>
            <person name="Lapidus A."/>
            <person name="Bruce D."/>
            <person name="Goodwin L."/>
            <person name="Pitluck S."/>
            <person name="Kyrpides N."/>
            <person name="Mavromatis K."/>
            <person name="Pagani I."/>
            <person name="Ivanova N."/>
            <person name="Ovchinnikova G."/>
            <person name="Lu M."/>
            <person name="Detter J.C."/>
            <person name="Han C."/>
            <person name="Land M."/>
            <person name="Hauser L."/>
            <person name="Markowitz V."/>
            <person name="Cheng J.-F."/>
            <person name="Hugenholtz P."/>
            <person name="Woyke T."/>
            <person name="Wu D."/>
            <person name="Tindall B."/>
            <person name="Pomrenke H.G."/>
            <person name="Brambilla E."/>
            <person name="Klenk H.-P."/>
            <person name="Eisen J.A."/>
        </authorList>
    </citation>
    <scope>NUCLEOTIDE SEQUENCE [LARGE SCALE GENOMIC DNA]</scope>
    <source>
        <strain evidence="8">ATCC 51119 / DSM 12145 / JCM 21818 / LMG 10337 / NBRC 100064 / NCIMB 13643</strain>
    </source>
</reference>
<evidence type="ECO:0000256" key="6">
    <source>
        <dbReference type="SAM" id="Phobius"/>
    </source>
</evidence>
<evidence type="ECO:0000256" key="1">
    <source>
        <dbReference type="ARBA" id="ARBA00004141"/>
    </source>
</evidence>
<name>F0S849_PSESL</name>
<comment type="subcellular location">
    <subcellularLocation>
        <location evidence="1">Membrane</location>
        <topology evidence="1">Multi-pass membrane protein</topology>
    </subcellularLocation>
</comment>
<keyword evidence="4 6" id="KW-1133">Transmembrane helix</keyword>
<evidence type="ECO:0000313" key="8">
    <source>
        <dbReference type="Proteomes" id="UP000000310"/>
    </source>
</evidence>
<keyword evidence="8" id="KW-1185">Reference proteome</keyword>
<protein>
    <recommendedName>
        <fullName evidence="9">DUF423 domain-containing protein</fullName>
    </recommendedName>
</protein>
<dbReference type="eggNOG" id="COG2363">
    <property type="taxonomic scope" value="Bacteria"/>
</dbReference>
<dbReference type="AlphaFoldDB" id="F0S849"/>
<dbReference type="OrthoDB" id="9802121at2"/>
<evidence type="ECO:0000256" key="3">
    <source>
        <dbReference type="ARBA" id="ARBA00022692"/>
    </source>
</evidence>
<evidence type="ECO:0000256" key="4">
    <source>
        <dbReference type="ARBA" id="ARBA00022989"/>
    </source>
</evidence>
<feature type="transmembrane region" description="Helical" evidence="6">
    <location>
        <begin position="69"/>
        <end position="90"/>
    </location>
</feature>
<sequence length="129" mass="14198">MNKRIIISAAFFGALAVIFGAFGAHALKNILSPYGLEIWNKGVQYQFYHTFALLFLSTFARYRNSLINFASYCFTFGIILFSGSLYLLALREQLNLGGLASILGPITPIGGLLFILGWIGLLLAAVRDK</sequence>
<dbReference type="Proteomes" id="UP000000310">
    <property type="component" value="Chromosome"/>
</dbReference>
<organism evidence="7 8">
    <name type="scientific">Pseudopedobacter saltans (strain ATCC 51119 / DSM 12145 / JCM 21818 / CCUG 39354 / LMG 10337 / NBRC 100064 / NCIMB 13643)</name>
    <name type="common">Pedobacter saltans</name>
    <dbReference type="NCBI Taxonomy" id="762903"/>
    <lineage>
        <taxon>Bacteria</taxon>
        <taxon>Pseudomonadati</taxon>
        <taxon>Bacteroidota</taxon>
        <taxon>Sphingobacteriia</taxon>
        <taxon>Sphingobacteriales</taxon>
        <taxon>Sphingobacteriaceae</taxon>
        <taxon>Pseudopedobacter</taxon>
    </lineage>
</organism>
<dbReference type="PANTHER" id="PTHR43461">
    <property type="entry name" value="TRANSMEMBRANE PROTEIN 256"/>
    <property type="match status" value="1"/>
</dbReference>
<gene>
    <name evidence="7" type="ordered locus">Pedsa_1754</name>
</gene>
<evidence type="ECO:0008006" key="9">
    <source>
        <dbReference type="Google" id="ProtNLM"/>
    </source>
</evidence>
<dbReference type="GO" id="GO:0005886">
    <property type="term" value="C:plasma membrane"/>
    <property type="evidence" value="ECO:0007669"/>
    <property type="project" value="TreeGrafter"/>
</dbReference>
<evidence type="ECO:0000313" key="7">
    <source>
        <dbReference type="EMBL" id="ADY52311.1"/>
    </source>
</evidence>
<proteinExistence type="inferred from homology"/>
<dbReference type="InterPro" id="IPR006696">
    <property type="entry name" value="DUF423"/>
</dbReference>
<keyword evidence="5 6" id="KW-0472">Membrane</keyword>
<dbReference type="PANTHER" id="PTHR43461:SF1">
    <property type="entry name" value="TRANSMEMBRANE PROTEIN 256"/>
    <property type="match status" value="1"/>
</dbReference>
<dbReference type="STRING" id="762903.Pedsa_1754"/>
<dbReference type="Pfam" id="PF04241">
    <property type="entry name" value="DUF423"/>
    <property type="match status" value="1"/>
</dbReference>
<dbReference type="KEGG" id="psn:Pedsa_1754"/>
<dbReference type="RefSeq" id="WP_013632802.1">
    <property type="nucleotide sequence ID" value="NC_015177.1"/>
</dbReference>
<accession>F0S849</accession>
<comment type="similarity">
    <text evidence="2">Belongs to the UPF0382 family.</text>
</comment>